<evidence type="ECO:0000313" key="9">
    <source>
        <dbReference type="EMBL" id="KRT79166.1"/>
    </source>
</evidence>
<name>A0A0T6AWI3_9SCAR</name>
<dbReference type="GO" id="GO:0004497">
    <property type="term" value="F:monooxygenase activity"/>
    <property type="evidence" value="ECO:0007669"/>
    <property type="project" value="UniProtKB-KW"/>
</dbReference>
<dbReference type="InterPro" id="IPR036396">
    <property type="entry name" value="Cyt_P450_sf"/>
</dbReference>
<dbReference type="SUPFAM" id="SSF48264">
    <property type="entry name" value="Cytochrome P450"/>
    <property type="match status" value="1"/>
</dbReference>
<protein>
    <submittedName>
        <fullName evidence="9">Cytochrome P450</fullName>
    </submittedName>
</protein>
<evidence type="ECO:0000313" key="10">
    <source>
        <dbReference type="Proteomes" id="UP000051574"/>
    </source>
</evidence>
<accession>A0A0T6AWI3</accession>
<dbReference type="PANTHER" id="PTHR24291:SF187">
    <property type="entry name" value="CYTOCHROME P450 4AE1-RELATED"/>
    <property type="match status" value="1"/>
</dbReference>
<evidence type="ECO:0000256" key="3">
    <source>
        <dbReference type="ARBA" id="ARBA00022617"/>
    </source>
</evidence>
<dbReference type="AlphaFoldDB" id="A0A0T6AWI3"/>
<dbReference type="GO" id="GO:0016705">
    <property type="term" value="F:oxidoreductase activity, acting on paired donors, with incorporation or reduction of molecular oxygen"/>
    <property type="evidence" value="ECO:0007669"/>
    <property type="project" value="InterPro"/>
</dbReference>
<keyword evidence="8" id="KW-1133">Transmembrane helix</keyword>
<dbReference type="InterPro" id="IPR001128">
    <property type="entry name" value="Cyt_P450"/>
</dbReference>
<keyword evidence="10" id="KW-1185">Reference proteome</keyword>
<gene>
    <name evidence="9" type="ORF">AMK59_6910</name>
</gene>
<reference evidence="9 10" key="1">
    <citation type="submission" date="2015-09" db="EMBL/GenBank/DDBJ databases">
        <title>Draft genome of the scarab beetle Oryctes borbonicus.</title>
        <authorList>
            <person name="Meyer J.M."/>
            <person name="Markov G.V."/>
            <person name="Baskaran P."/>
            <person name="Herrmann M."/>
            <person name="Sommer R.J."/>
            <person name="Roedelsperger C."/>
        </authorList>
    </citation>
    <scope>NUCLEOTIDE SEQUENCE [LARGE SCALE GENOMIC DNA]</scope>
    <source>
        <strain evidence="9">OB123</strain>
        <tissue evidence="9">Whole animal</tissue>
    </source>
</reference>
<evidence type="ECO:0000256" key="6">
    <source>
        <dbReference type="ARBA" id="ARBA00023004"/>
    </source>
</evidence>
<comment type="cofactor">
    <cofactor evidence="1">
        <name>heme</name>
        <dbReference type="ChEBI" id="CHEBI:30413"/>
    </cofactor>
</comment>
<dbReference type="Gene3D" id="1.10.630.10">
    <property type="entry name" value="Cytochrome P450"/>
    <property type="match status" value="1"/>
</dbReference>
<evidence type="ECO:0000256" key="8">
    <source>
        <dbReference type="SAM" id="Phobius"/>
    </source>
</evidence>
<dbReference type="GO" id="GO:0020037">
    <property type="term" value="F:heme binding"/>
    <property type="evidence" value="ECO:0007669"/>
    <property type="project" value="InterPro"/>
</dbReference>
<keyword evidence="7" id="KW-0503">Monooxygenase</keyword>
<keyword evidence="6" id="KW-0408">Iron</keyword>
<keyword evidence="3" id="KW-0349">Heme</keyword>
<organism evidence="9 10">
    <name type="scientific">Oryctes borbonicus</name>
    <dbReference type="NCBI Taxonomy" id="1629725"/>
    <lineage>
        <taxon>Eukaryota</taxon>
        <taxon>Metazoa</taxon>
        <taxon>Ecdysozoa</taxon>
        <taxon>Arthropoda</taxon>
        <taxon>Hexapoda</taxon>
        <taxon>Insecta</taxon>
        <taxon>Pterygota</taxon>
        <taxon>Neoptera</taxon>
        <taxon>Endopterygota</taxon>
        <taxon>Coleoptera</taxon>
        <taxon>Polyphaga</taxon>
        <taxon>Scarabaeiformia</taxon>
        <taxon>Scarabaeidae</taxon>
        <taxon>Dynastinae</taxon>
        <taxon>Oryctes</taxon>
    </lineage>
</organism>
<dbReference type="OrthoDB" id="1470350at2759"/>
<sequence>MILEYILLLIVLVLGIWLTYWCLRVWQFERYLKDIPHPPLIPLVGNAMEFASATTVLNNIVKYYKKYNGNFKIYVGSQPFIFFFETKDMEFILNSSTILRKSDAYRFIQNWLGTGLLTGWGNKWKKHRKIITPAFHFQILEESVNVFNSAVDILITKLSEESKKSSIDVYPFVARCALDIICETAMGTTVDAQNDLNSQYMESVNILSNVLIDRAFSPFLQNAFLYRLSGTYEKERQALKIVHGYARSAINKKMKEFGKPKEKEESPVDNLGIKKKKAFLDSLLEYAAKDPTFSFEDIRQEVDTFMFAGHDTTATSISFTLFSLAANPEVQVSISILKRTQALSKFPKTF</sequence>
<comment type="similarity">
    <text evidence="2">Belongs to the cytochrome P450 family.</text>
</comment>
<dbReference type="EMBL" id="LJIG01022701">
    <property type="protein sequence ID" value="KRT79166.1"/>
    <property type="molecule type" value="Genomic_DNA"/>
</dbReference>
<dbReference type="GO" id="GO:0005506">
    <property type="term" value="F:iron ion binding"/>
    <property type="evidence" value="ECO:0007669"/>
    <property type="project" value="InterPro"/>
</dbReference>
<proteinExistence type="inferred from homology"/>
<evidence type="ECO:0000256" key="5">
    <source>
        <dbReference type="ARBA" id="ARBA00023002"/>
    </source>
</evidence>
<keyword evidence="8" id="KW-0472">Membrane</keyword>
<feature type="transmembrane region" description="Helical" evidence="8">
    <location>
        <begin position="6"/>
        <end position="23"/>
    </location>
</feature>
<evidence type="ECO:0000256" key="1">
    <source>
        <dbReference type="ARBA" id="ARBA00001971"/>
    </source>
</evidence>
<comment type="caution">
    <text evidence="9">The sequence shown here is derived from an EMBL/GenBank/DDBJ whole genome shotgun (WGS) entry which is preliminary data.</text>
</comment>
<dbReference type="PRINTS" id="PR00464">
    <property type="entry name" value="EP450II"/>
</dbReference>
<evidence type="ECO:0000256" key="4">
    <source>
        <dbReference type="ARBA" id="ARBA00022723"/>
    </source>
</evidence>
<dbReference type="Pfam" id="PF00067">
    <property type="entry name" value="p450"/>
    <property type="match status" value="1"/>
</dbReference>
<evidence type="ECO:0000256" key="2">
    <source>
        <dbReference type="ARBA" id="ARBA00010617"/>
    </source>
</evidence>
<dbReference type="Proteomes" id="UP000051574">
    <property type="component" value="Unassembled WGS sequence"/>
</dbReference>
<keyword evidence="8" id="KW-0812">Transmembrane</keyword>
<dbReference type="InterPro" id="IPR050196">
    <property type="entry name" value="Cytochrome_P450_Monoox"/>
</dbReference>
<keyword evidence="5" id="KW-0560">Oxidoreductase</keyword>
<dbReference type="PANTHER" id="PTHR24291">
    <property type="entry name" value="CYTOCHROME P450 FAMILY 4"/>
    <property type="match status" value="1"/>
</dbReference>
<dbReference type="InterPro" id="IPR002402">
    <property type="entry name" value="Cyt_P450_E_grp-II"/>
</dbReference>
<evidence type="ECO:0000256" key="7">
    <source>
        <dbReference type="ARBA" id="ARBA00023033"/>
    </source>
</evidence>
<keyword evidence="4" id="KW-0479">Metal-binding</keyword>